<accession>B0XA67</accession>
<keyword evidence="4" id="KW-1185">Reference proteome</keyword>
<dbReference type="VEuPathDB" id="VectorBase:CQUJHB012547"/>
<organism>
    <name type="scientific">Culex quinquefasciatus</name>
    <name type="common">Southern house mosquito</name>
    <name type="synonym">Culex pungens</name>
    <dbReference type="NCBI Taxonomy" id="7176"/>
    <lineage>
        <taxon>Eukaryota</taxon>
        <taxon>Metazoa</taxon>
        <taxon>Ecdysozoa</taxon>
        <taxon>Arthropoda</taxon>
        <taxon>Hexapoda</taxon>
        <taxon>Insecta</taxon>
        <taxon>Pterygota</taxon>
        <taxon>Neoptera</taxon>
        <taxon>Endopterygota</taxon>
        <taxon>Diptera</taxon>
        <taxon>Nematocera</taxon>
        <taxon>Culicoidea</taxon>
        <taxon>Culicidae</taxon>
        <taxon>Culicinae</taxon>
        <taxon>Culicini</taxon>
        <taxon>Culex</taxon>
        <taxon>Culex</taxon>
    </lineage>
</organism>
<dbReference type="EMBL" id="DS232568">
    <property type="protein sequence ID" value="EDS43532.1"/>
    <property type="molecule type" value="Genomic_DNA"/>
</dbReference>
<reference evidence="2" key="1">
    <citation type="submission" date="2007-03" db="EMBL/GenBank/DDBJ databases">
        <title>Annotation of Culex pipiens quinquefasciatus.</title>
        <authorList>
            <consortium name="The Broad Institute Genome Sequencing Platform"/>
            <person name="Atkinson P.W."/>
            <person name="Hemingway J."/>
            <person name="Christensen B.M."/>
            <person name="Higgs S."/>
            <person name="Kodira C."/>
            <person name="Hannick L."/>
            <person name="Megy K."/>
            <person name="O'Leary S."/>
            <person name="Pearson M."/>
            <person name="Haas B.J."/>
            <person name="Mauceli E."/>
            <person name="Wortman J.R."/>
            <person name="Lee N.H."/>
            <person name="Guigo R."/>
            <person name="Stanke M."/>
            <person name="Alvarado L."/>
            <person name="Amedeo P."/>
            <person name="Antoine C.H."/>
            <person name="Arensburger P."/>
            <person name="Bidwell S.L."/>
            <person name="Crawford M."/>
            <person name="Camaro F."/>
            <person name="Devon K."/>
            <person name="Engels R."/>
            <person name="Hammond M."/>
            <person name="Howarth C."/>
            <person name="Koehrsen M."/>
            <person name="Lawson D."/>
            <person name="Montgomery P."/>
            <person name="Nene V."/>
            <person name="Nusbaum C."/>
            <person name="Puiu D."/>
            <person name="Romero-Severson J."/>
            <person name="Severson D.W."/>
            <person name="Shumway M."/>
            <person name="Sisk P."/>
            <person name="Stolte C."/>
            <person name="Zeng Q."/>
            <person name="Eisenstadt E."/>
            <person name="Fraser-Liggett C."/>
            <person name="Strausberg R."/>
            <person name="Galagan J."/>
            <person name="Birren B."/>
            <person name="Collins F.H."/>
        </authorList>
    </citation>
    <scope>NUCLEOTIDE SEQUENCE [LARGE SCALE GENOMIC DNA]</scope>
    <source>
        <strain evidence="2">JHB</strain>
    </source>
</reference>
<dbReference type="Proteomes" id="UP000002320">
    <property type="component" value="Unassembled WGS sequence"/>
</dbReference>
<evidence type="ECO:0000313" key="2">
    <source>
        <dbReference type="EMBL" id="EDS43532.1"/>
    </source>
</evidence>
<reference evidence="3" key="2">
    <citation type="submission" date="2021-02" db="UniProtKB">
        <authorList>
            <consortium name="EnsemblMetazoa"/>
        </authorList>
    </citation>
    <scope>IDENTIFICATION</scope>
    <source>
        <strain evidence="3">JHB</strain>
    </source>
</reference>
<feature type="compositionally biased region" description="Low complexity" evidence="1">
    <location>
        <begin position="143"/>
        <end position="161"/>
    </location>
</feature>
<dbReference type="HOGENOM" id="CLU_1379357_0_0_1"/>
<dbReference type="OMA" id="FNHSHYY"/>
<proteinExistence type="predicted"/>
<evidence type="ECO:0000256" key="1">
    <source>
        <dbReference type="SAM" id="MobiDB-lite"/>
    </source>
</evidence>
<sequence length="198" mass="22148">MFLVATKIMKQMIEQFAAYDLFGRDNYEYYARVTGRVLRVQDEWICSFRYPPPPRGKTAQQNYALKLALETEKTWLQCECERWGLIAQEESHSTPALLTTGGPNVGNSAISLGIIPEHSLLESCARLSVSLEGPGIFQGVGGKSSCSGSSHSSSSTTTRSGSQHHMTLDELRAVNRYAESTKSLSYLPQNFNHSHYYW</sequence>
<dbReference type="KEGG" id="cqu:CpipJ_CPIJ015827"/>
<name>B0XA67_CULQU</name>
<dbReference type="InParanoid" id="B0XA67"/>
<dbReference type="eggNOG" id="KOG4724">
    <property type="taxonomic scope" value="Eukaryota"/>
</dbReference>
<feature type="region of interest" description="Disordered" evidence="1">
    <location>
        <begin position="142"/>
        <end position="165"/>
    </location>
</feature>
<dbReference type="VEuPathDB" id="VectorBase:CPIJ015827"/>
<gene>
    <name evidence="3" type="primary">6049842</name>
    <name evidence="2" type="ORF">CpipJ_CPIJ015827</name>
</gene>
<protein>
    <submittedName>
        <fullName evidence="2 3">Uncharacterized protein</fullName>
    </submittedName>
</protein>
<dbReference type="OrthoDB" id="9994905at2759"/>
<dbReference type="AlphaFoldDB" id="B0XA67"/>
<evidence type="ECO:0000313" key="3">
    <source>
        <dbReference type="EnsemblMetazoa" id="CPIJ015827-PA"/>
    </source>
</evidence>
<evidence type="ECO:0000313" key="4">
    <source>
        <dbReference type="Proteomes" id="UP000002320"/>
    </source>
</evidence>
<dbReference type="STRING" id="7176.B0XA67"/>
<dbReference type="EnsemblMetazoa" id="CPIJ015827-RA">
    <property type="protein sequence ID" value="CPIJ015827-PA"/>
    <property type="gene ID" value="CPIJ015827"/>
</dbReference>